<evidence type="ECO:0000313" key="2">
    <source>
        <dbReference type="EMBL" id="CAL1152339.1"/>
    </source>
</evidence>
<dbReference type="EMBL" id="CAMXCT030002562">
    <property type="protein sequence ID" value="CAL4786276.1"/>
    <property type="molecule type" value="Genomic_DNA"/>
</dbReference>
<dbReference type="EMBL" id="CAMXCT020002562">
    <property type="protein sequence ID" value="CAL1152339.1"/>
    <property type="molecule type" value="Genomic_DNA"/>
</dbReference>
<dbReference type="EMBL" id="CAMXCT010002562">
    <property type="protein sequence ID" value="CAI3998964.1"/>
    <property type="molecule type" value="Genomic_DNA"/>
</dbReference>
<gene>
    <name evidence="1" type="ORF">C1SCF055_LOCUS25220</name>
</gene>
<proteinExistence type="predicted"/>
<dbReference type="AlphaFoldDB" id="A0A9P1CWD6"/>
<sequence length="104" mass="11820">MQINICGVYPIFRHTQISNTCLFEDRWELCVLAKFPSANGENWIVKKARHPVFEATNLRSRGIRTIQSNGPGNSRNCLPGKMACDITNRQLRSENPLKCTSNIQ</sequence>
<evidence type="ECO:0000313" key="1">
    <source>
        <dbReference type="EMBL" id="CAI3998964.1"/>
    </source>
</evidence>
<keyword evidence="3" id="KW-1185">Reference proteome</keyword>
<protein>
    <submittedName>
        <fullName evidence="1">Uncharacterized protein</fullName>
    </submittedName>
</protein>
<dbReference type="Proteomes" id="UP001152797">
    <property type="component" value="Unassembled WGS sequence"/>
</dbReference>
<accession>A0A9P1CWD6</accession>
<organism evidence="1">
    <name type="scientific">Cladocopium goreaui</name>
    <dbReference type="NCBI Taxonomy" id="2562237"/>
    <lineage>
        <taxon>Eukaryota</taxon>
        <taxon>Sar</taxon>
        <taxon>Alveolata</taxon>
        <taxon>Dinophyceae</taxon>
        <taxon>Suessiales</taxon>
        <taxon>Symbiodiniaceae</taxon>
        <taxon>Cladocopium</taxon>
    </lineage>
</organism>
<evidence type="ECO:0000313" key="3">
    <source>
        <dbReference type="Proteomes" id="UP001152797"/>
    </source>
</evidence>
<name>A0A9P1CWD6_9DINO</name>
<reference evidence="1" key="1">
    <citation type="submission" date="2022-10" db="EMBL/GenBank/DDBJ databases">
        <authorList>
            <person name="Chen Y."/>
            <person name="Dougan E. K."/>
            <person name="Chan C."/>
            <person name="Rhodes N."/>
            <person name="Thang M."/>
        </authorList>
    </citation>
    <scope>NUCLEOTIDE SEQUENCE</scope>
</reference>
<comment type="caution">
    <text evidence="1">The sequence shown here is derived from an EMBL/GenBank/DDBJ whole genome shotgun (WGS) entry which is preliminary data.</text>
</comment>
<reference evidence="2" key="2">
    <citation type="submission" date="2024-04" db="EMBL/GenBank/DDBJ databases">
        <authorList>
            <person name="Chen Y."/>
            <person name="Shah S."/>
            <person name="Dougan E. K."/>
            <person name="Thang M."/>
            <person name="Chan C."/>
        </authorList>
    </citation>
    <scope>NUCLEOTIDE SEQUENCE [LARGE SCALE GENOMIC DNA]</scope>
</reference>